<name>A0AAN8WHI5_HALRR</name>
<protein>
    <submittedName>
        <fullName evidence="1">Uncharacterized protein</fullName>
    </submittedName>
</protein>
<accession>A0AAN8WHI5</accession>
<dbReference type="AlphaFoldDB" id="A0AAN8WHI5"/>
<evidence type="ECO:0000313" key="1">
    <source>
        <dbReference type="EMBL" id="KAK7045751.1"/>
    </source>
</evidence>
<evidence type="ECO:0000313" key="2">
    <source>
        <dbReference type="Proteomes" id="UP001381693"/>
    </source>
</evidence>
<feature type="non-terminal residue" evidence="1">
    <location>
        <position position="1"/>
    </location>
</feature>
<dbReference type="Proteomes" id="UP001381693">
    <property type="component" value="Unassembled WGS sequence"/>
</dbReference>
<keyword evidence="2" id="KW-1185">Reference proteome</keyword>
<reference evidence="1 2" key="1">
    <citation type="submission" date="2023-11" db="EMBL/GenBank/DDBJ databases">
        <title>Halocaridina rubra genome assembly.</title>
        <authorList>
            <person name="Smith C."/>
        </authorList>
    </citation>
    <scope>NUCLEOTIDE SEQUENCE [LARGE SCALE GENOMIC DNA]</scope>
    <source>
        <strain evidence="1">EP-1</strain>
        <tissue evidence="1">Whole</tissue>
    </source>
</reference>
<sequence length="50" mass="6152">IFSDDKKEMDSIKELTSRYDIPQEEHILLRWMLEGPEEQVQKEMRNRMVE</sequence>
<organism evidence="1 2">
    <name type="scientific">Halocaridina rubra</name>
    <name type="common">Hawaiian red shrimp</name>
    <dbReference type="NCBI Taxonomy" id="373956"/>
    <lineage>
        <taxon>Eukaryota</taxon>
        <taxon>Metazoa</taxon>
        <taxon>Ecdysozoa</taxon>
        <taxon>Arthropoda</taxon>
        <taxon>Crustacea</taxon>
        <taxon>Multicrustacea</taxon>
        <taxon>Malacostraca</taxon>
        <taxon>Eumalacostraca</taxon>
        <taxon>Eucarida</taxon>
        <taxon>Decapoda</taxon>
        <taxon>Pleocyemata</taxon>
        <taxon>Caridea</taxon>
        <taxon>Atyoidea</taxon>
        <taxon>Atyidae</taxon>
        <taxon>Halocaridina</taxon>
    </lineage>
</organism>
<comment type="caution">
    <text evidence="1">The sequence shown here is derived from an EMBL/GenBank/DDBJ whole genome shotgun (WGS) entry which is preliminary data.</text>
</comment>
<dbReference type="EMBL" id="JAXCGZ010021703">
    <property type="protein sequence ID" value="KAK7045751.1"/>
    <property type="molecule type" value="Genomic_DNA"/>
</dbReference>
<gene>
    <name evidence="1" type="ORF">SK128_025954</name>
</gene>
<proteinExistence type="predicted"/>